<sequence>MIVRVPSRSIDHIRSKTHLCFLLFHIVFLSYNCLVDAHGRLIEPPSRASAWRYGFQTPPDYNDHELYCGGFTRQWKRNGGKCGECGDAWDLSEPRPHENGGQWGQGVIVRSYFPSSEIAIRVELTASHMGYFEFRLCPKPSAKQSCLDENLLEIISGSPLVRSTTDLDTRFYPRNGSRIYEIKAQLPEILCNQCVLQWRYIAGNNWGICDDGNGAVGCGPQEEFRSCSDIAITTDARLPIRPARPTTRITTHHQSPKKDQVDANNLSVGPEIFITCLALILLFIGILIWVVYKNYPHRVAEWKQFLLRKLCKKDEVNSSRVIQSPTNAFNTILSIDDIGKSKDNSRVDHLSNLQISITPIPPPRTKRVTVTRVKENTNI</sequence>
<feature type="transmembrane region" description="Helical" evidence="1">
    <location>
        <begin position="272"/>
        <end position="292"/>
    </location>
</feature>
<evidence type="ECO:0000313" key="4">
    <source>
        <dbReference type="RefSeq" id="XP_034117853.2"/>
    </source>
</evidence>
<reference evidence="4" key="1">
    <citation type="submission" date="2025-08" db="UniProtKB">
        <authorList>
            <consortium name="RefSeq"/>
        </authorList>
    </citation>
    <scope>IDENTIFICATION</scope>
    <source>
        <strain evidence="4">15112-1751.03</strain>
        <tissue evidence="4">Whole Adult</tissue>
    </source>
</reference>
<dbReference type="PANTHER" id="PTHR21113:SF4">
    <property type="entry name" value="CHITIN-BINDING TYPE-4 DOMAIN-CONTAINING PROTEIN"/>
    <property type="match status" value="1"/>
</dbReference>
<dbReference type="Proteomes" id="UP000515160">
    <property type="component" value="Chromosome 2R"/>
</dbReference>
<evidence type="ECO:0000256" key="1">
    <source>
        <dbReference type="SAM" id="Phobius"/>
    </source>
</evidence>
<feature type="domain" description="Chitin-binding type-4" evidence="2">
    <location>
        <begin position="38"/>
        <end position="230"/>
    </location>
</feature>
<keyword evidence="3" id="KW-1185">Reference proteome</keyword>
<keyword evidence="1" id="KW-0472">Membrane</keyword>
<keyword evidence="1" id="KW-1133">Transmembrane helix</keyword>
<dbReference type="RefSeq" id="XP_034117853.2">
    <property type="nucleotide sequence ID" value="XM_034261962.2"/>
</dbReference>
<dbReference type="GeneID" id="117576860"/>
<dbReference type="OrthoDB" id="64893at2759"/>
<name>A0A6P8XWR4_DROAB</name>
<evidence type="ECO:0000259" key="2">
    <source>
        <dbReference type="Pfam" id="PF03067"/>
    </source>
</evidence>
<dbReference type="PANTHER" id="PTHR21113">
    <property type="entry name" value="AGAP001705-PA"/>
    <property type="match status" value="1"/>
</dbReference>
<organism evidence="3 4">
    <name type="scientific">Drosophila albomicans</name>
    <name type="common">Fruit fly</name>
    <dbReference type="NCBI Taxonomy" id="7291"/>
    <lineage>
        <taxon>Eukaryota</taxon>
        <taxon>Metazoa</taxon>
        <taxon>Ecdysozoa</taxon>
        <taxon>Arthropoda</taxon>
        <taxon>Hexapoda</taxon>
        <taxon>Insecta</taxon>
        <taxon>Pterygota</taxon>
        <taxon>Neoptera</taxon>
        <taxon>Endopterygota</taxon>
        <taxon>Diptera</taxon>
        <taxon>Brachycera</taxon>
        <taxon>Muscomorpha</taxon>
        <taxon>Ephydroidea</taxon>
        <taxon>Drosophilidae</taxon>
        <taxon>Drosophila</taxon>
    </lineage>
</organism>
<dbReference type="Pfam" id="PF03067">
    <property type="entry name" value="LPMO_10"/>
    <property type="match status" value="1"/>
</dbReference>
<evidence type="ECO:0000313" key="3">
    <source>
        <dbReference type="Proteomes" id="UP000515160"/>
    </source>
</evidence>
<gene>
    <name evidence="4" type="primary">LOC117576860</name>
</gene>
<protein>
    <submittedName>
        <fullName evidence="4">Uncharacterized protein LOC117576860</fullName>
    </submittedName>
</protein>
<accession>A0A6P8XWR4</accession>
<keyword evidence="1" id="KW-0812">Transmembrane</keyword>
<dbReference type="AlphaFoldDB" id="A0A6P8XWR4"/>
<dbReference type="InterPro" id="IPR004302">
    <property type="entry name" value="Cellulose/chitin-bd_N"/>
</dbReference>
<proteinExistence type="predicted"/>